<keyword evidence="3 5" id="KW-1133">Transmembrane helix</keyword>
<keyword evidence="2 5" id="KW-0812">Transmembrane</keyword>
<dbReference type="Proteomes" id="UP001154265">
    <property type="component" value="Unassembled WGS sequence"/>
</dbReference>
<keyword evidence="4 5" id="KW-0472">Membrane</keyword>
<protein>
    <submittedName>
        <fullName evidence="6">DUF697 domain-containing protein</fullName>
    </submittedName>
</protein>
<comment type="caution">
    <text evidence="6">The sequence shown here is derived from an EMBL/GenBank/DDBJ whole genome shotgun (WGS) entry which is preliminary data.</text>
</comment>
<dbReference type="EMBL" id="JAKKUT010000007">
    <property type="protein sequence ID" value="MDG2992067.1"/>
    <property type="molecule type" value="Genomic_DNA"/>
</dbReference>
<accession>A0ABT6F2I5</accession>
<evidence type="ECO:0000313" key="7">
    <source>
        <dbReference type="Proteomes" id="UP001154265"/>
    </source>
</evidence>
<name>A0ABT6F2I5_9SYNE</name>
<evidence type="ECO:0000313" key="6">
    <source>
        <dbReference type="EMBL" id="MDG2992067.1"/>
    </source>
</evidence>
<evidence type="ECO:0000256" key="2">
    <source>
        <dbReference type="ARBA" id="ARBA00022692"/>
    </source>
</evidence>
<gene>
    <name evidence="6" type="ORF">L3556_14170</name>
</gene>
<evidence type="ECO:0000256" key="5">
    <source>
        <dbReference type="SAM" id="Phobius"/>
    </source>
</evidence>
<evidence type="ECO:0000256" key="4">
    <source>
        <dbReference type="ARBA" id="ARBA00023136"/>
    </source>
</evidence>
<feature type="transmembrane region" description="Helical" evidence="5">
    <location>
        <begin position="12"/>
        <end position="29"/>
    </location>
</feature>
<reference evidence="6" key="2">
    <citation type="submission" date="2022-01" db="EMBL/GenBank/DDBJ databases">
        <authorList>
            <person name="Zivanovic Y."/>
            <person name="Moreira D."/>
            <person name="Lopez-Garcia P."/>
        </authorList>
    </citation>
    <scope>NUCLEOTIDE SEQUENCE</scope>
    <source>
        <strain evidence="6">G9</strain>
    </source>
</reference>
<dbReference type="Pfam" id="PF05128">
    <property type="entry name" value="DUF697"/>
    <property type="match status" value="1"/>
</dbReference>
<proteinExistence type="predicted"/>
<reference evidence="6" key="1">
    <citation type="journal article" date="2022" name="Genome Biol. Evol.">
        <title>A New Gene Family Diagnostic for Intracellular Biomineralization of Amorphous Ca Carbonates by Cyanobacteria.</title>
        <authorList>
            <person name="Benzerara K."/>
            <person name="Duprat E."/>
            <person name="Bitard-Feildel T."/>
            <person name="Caumes G."/>
            <person name="Cassier-Chauvat C."/>
            <person name="Chauvat F."/>
            <person name="Dezi M."/>
            <person name="Diop S.I."/>
            <person name="Gaschignard G."/>
            <person name="Gorgen S."/>
            <person name="Gugger M."/>
            <person name="Lopez-Garcia P."/>
            <person name="Millet M."/>
            <person name="Skouri-Panet F."/>
            <person name="Moreira D."/>
            <person name="Callebaut I."/>
        </authorList>
    </citation>
    <scope>NUCLEOTIDE SEQUENCE</scope>
    <source>
        <strain evidence="6">G9</strain>
    </source>
</reference>
<evidence type="ECO:0000256" key="3">
    <source>
        <dbReference type="ARBA" id="ARBA00022989"/>
    </source>
</evidence>
<keyword evidence="7" id="KW-1185">Reference proteome</keyword>
<dbReference type="InterPro" id="IPR021147">
    <property type="entry name" value="DUF697"/>
</dbReference>
<dbReference type="InterPro" id="IPR027417">
    <property type="entry name" value="P-loop_NTPase"/>
</dbReference>
<organism evidence="6 7">
    <name type="scientific">Candidatus Synechococcus calcipolaris G9</name>
    <dbReference type="NCBI Taxonomy" id="1497997"/>
    <lineage>
        <taxon>Bacteria</taxon>
        <taxon>Bacillati</taxon>
        <taxon>Cyanobacteriota</taxon>
        <taxon>Cyanophyceae</taxon>
        <taxon>Synechococcales</taxon>
        <taxon>Synechococcaceae</taxon>
        <taxon>Synechococcus</taxon>
    </lineage>
</organism>
<dbReference type="SUPFAM" id="SSF52540">
    <property type="entry name" value="P-loop containing nucleoside triphosphate hydrolases"/>
    <property type="match status" value="1"/>
</dbReference>
<sequence>MVAFARLDVGLDSWFLILGGVGAVGYWWLRSPQSIPKTDSTPNLPLSSAHIRASLRATETTLEEIANPQERHNLHRQCQRIQADLERTTLSIGILGLPGVGKQRLQEGLEAANLGDCQFQQGTLAAPPTVDLVLFMINGDLTATEVEFLEVLHRYGQRLVLVWNQFSLSHPADLIQVKQALGQRLQGISYLGTLISLNLPPHSPAIAVETIAPVVTGLRQILAQERTALILASAHRQANAVQNQAKIALDQSRRDRALPVIQRYQWLGAGAAAINPIPLLDLVVTGGLLVRLTLELGQIYQRQFSLTQAQPLAKELLQLLVQLGAIEVGSQSLLHWLKGNSLTYLAGSCLQGASAAYLIQVSGLSLIEHFQSLPANESPQSRGHLRRSIEQILAQVKLQPLLGLNGQV</sequence>
<dbReference type="RefSeq" id="WP_277867988.1">
    <property type="nucleotide sequence ID" value="NZ_JAKKUT010000007.1"/>
</dbReference>
<comment type="subcellular location">
    <subcellularLocation>
        <location evidence="1">Membrane</location>
        <topology evidence="1">Multi-pass membrane protein</topology>
    </subcellularLocation>
</comment>
<evidence type="ECO:0000256" key="1">
    <source>
        <dbReference type="ARBA" id="ARBA00004141"/>
    </source>
</evidence>